<dbReference type="PANTHER" id="PTHR43201">
    <property type="entry name" value="ACYL-COA SYNTHETASE"/>
    <property type="match status" value="1"/>
</dbReference>
<dbReference type="RefSeq" id="WP_208814263.1">
    <property type="nucleotide sequence ID" value="NZ_WVUH01000119.1"/>
</dbReference>
<sequence>MPTLDDTRTAEPADARSTTEPAAGAAILDVLRAAAGTYGDKPAVVDSTGAGYSYREFLAAIEAGAAWFRDRAPRPPVMFVPGNGPDDVVALYAAITAGSVPLVADKTWTAEECARIAEATGASAVLASVDSALDRTTLPATDSPWPKLWWAELGPTRRNERLDGIGFGRFTSGTTGMPRCLGFTQQAAVNAANAWRRSAELTDRDTVLCLATLNNGLAFNTSLLSVFLSGATLVLHAGRPIPSSIARSIRKVQPTVLTAFPFVFDGLVRGSSDIGRGLRLSVSSAAPLSPETADAWQALTGLRICDYYGLAEVGPVTFNDSSAPGSVGVPLHGVEIVIEPVAEVDEADGRGRVLVRTASMAARYLDEREPFFADSLTDEGFLRSKDLGRLDEAGRLWLVGRLGQVVNVAGRKIDPTEVANVIRELPGVTEVVVRGEQSASGELLAAYVESTTVDRAAVVAHCRGRLAVYKLPQRITIAGSLPRNAAGKVNSSALSTIGE</sequence>
<dbReference type="InterPro" id="IPR000873">
    <property type="entry name" value="AMP-dep_synth/lig_dom"/>
</dbReference>
<dbReference type="InterPro" id="IPR025110">
    <property type="entry name" value="AMP-bd_C"/>
</dbReference>
<dbReference type="InterPro" id="IPR045851">
    <property type="entry name" value="AMP-bd_C_sf"/>
</dbReference>
<name>A0ABS3VS71_MICEH</name>
<dbReference type="Gene3D" id="3.30.300.30">
    <property type="match status" value="1"/>
</dbReference>
<dbReference type="PANTHER" id="PTHR43201:SF8">
    <property type="entry name" value="ACYL-COA SYNTHETASE FAMILY MEMBER 3"/>
    <property type="match status" value="1"/>
</dbReference>
<feature type="compositionally biased region" description="Basic and acidic residues" evidence="2">
    <location>
        <begin position="1"/>
        <end position="14"/>
    </location>
</feature>
<feature type="region of interest" description="Disordered" evidence="2">
    <location>
        <begin position="1"/>
        <end position="20"/>
    </location>
</feature>
<proteinExistence type="inferred from homology"/>
<feature type="domain" description="AMP-dependent synthetase/ligase" evidence="3">
    <location>
        <begin position="32"/>
        <end position="365"/>
    </location>
</feature>
<dbReference type="SUPFAM" id="SSF56801">
    <property type="entry name" value="Acetyl-CoA synthetase-like"/>
    <property type="match status" value="1"/>
</dbReference>
<evidence type="ECO:0000256" key="1">
    <source>
        <dbReference type="ARBA" id="ARBA00006432"/>
    </source>
</evidence>
<dbReference type="InterPro" id="IPR042099">
    <property type="entry name" value="ANL_N_sf"/>
</dbReference>
<comment type="similarity">
    <text evidence="1">Belongs to the ATP-dependent AMP-binding enzyme family.</text>
</comment>
<evidence type="ECO:0000313" key="6">
    <source>
        <dbReference type="Proteomes" id="UP000823521"/>
    </source>
</evidence>
<protein>
    <submittedName>
        <fullName evidence="5">AMP-binding protein</fullName>
    </submittedName>
</protein>
<dbReference type="EMBL" id="WVUH01000119">
    <property type="protein sequence ID" value="MBO4207366.1"/>
    <property type="molecule type" value="Genomic_DNA"/>
</dbReference>
<keyword evidence="6" id="KW-1185">Reference proteome</keyword>
<evidence type="ECO:0000259" key="3">
    <source>
        <dbReference type="Pfam" id="PF00501"/>
    </source>
</evidence>
<organism evidence="5 6">
    <name type="scientific">Micromonospora echinofusca</name>
    <dbReference type="NCBI Taxonomy" id="47858"/>
    <lineage>
        <taxon>Bacteria</taxon>
        <taxon>Bacillati</taxon>
        <taxon>Actinomycetota</taxon>
        <taxon>Actinomycetes</taxon>
        <taxon>Micromonosporales</taxon>
        <taxon>Micromonosporaceae</taxon>
        <taxon>Micromonospora</taxon>
    </lineage>
</organism>
<evidence type="ECO:0000256" key="2">
    <source>
        <dbReference type="SAM" id="MobiDB-lite"/>
    </source>
</evidence>
<gene>
    <name evidence="5" type="ORF">GSF22_15305</name>
</gene>
<dbReference type="Pfam" id="PF13193">
    <property type="entry name" value="AMP-binding_C"/>
    <property type="match status" value="1"/>
</dbReference>
<evidence type="ECO:0000313" key="5">
    <source>
        <dbReference type="EMBL" id="MBO4207366.1"/>
    </source>
</evidence>
<dbReference type="Proteomes" id="UP000823521">
    <property type="component" value="Unassembled WGS sequence"/>
</dbReference>
<evidence type="ECO:0000259" key="4">
    <source>
        <dbReference type="Pfam" id="PF13193"/>
    </source>
</evidence>
<dbReference type="Gene3D" id="3.40.50.12780">
    <property type="entry name" value="N-terminal domain of ligase-like"/>
    <property type="match status" value="1"/>
</dbReference>
<dbReference type="Pfam" id="PF00501">
    <property type="entry name" value="AMP-binding"/>
    <property type="match status" value="1"/>
</dbReference>
<comment type="caution">
    <text evidence="5">The sequence shown here is derived from an EMBL/GenBank/DDBJ whole genome shotgun (WGS) entry which is preliminary data.</text>
</comment>
<feature type="domain" description="AMP-binding enzyme C-terminal" evidence="4">
    <location>
        <begin position="417"/>
        <end position="488"/>
    </location>
</feature>
<reference evidence="5 6" key="1">
    <citation type="submission" date="2019-12" db="EMBL/GenBank/DDBJ databases">
        <title>Whole genome sequencing of endophytic Actinobacterium Micromonospora sp. MPMI6T.</title>
        <authorList>
            <person name="Evv R."/>
            <person name="Podile A.R."/>
        </authorList>
    </citation>
    <scope>NUCLEOTIDE SEQUENCE [LARGE SCALE GENOMIC DNA]</scope>
    <source>
        <strain evidence="5 6">MPMI6</strain>
    </source>
</reference>
<accession>A0ABS3VS71</accession>